<dbReference type="EMBL" id="KB445639">
    <property type="protein sequence ID" value="EMD67793.1"/>
    <property type="molecule type" value="Genomic_DNA"/>
</dbReference>
<evidence type="ECO:0000313" key="3">
    <source>
        <dbReference type="Proteomes" id="UP000016934"/>
    </source>
</evidence>
<keyword evidence="3" id="KW-1185">Reference proteome</keyword>
<protein>
    <submittedName>
        <fullName evidence="2">Uncharacterized protein</fullName>
    </submittedName>
</protein>
<evidence type="ECO:0000313" key="2">
    <source>
        <dbReference type="EMBL" id="EMD67793.1"/>
    </source>
</evidence>
<dbReference type="OrthoDB" id="10482133at2759"/>
<name>M2SKU6_COCSN</name>
<sequence>MIKGVLRRGRSRASLNLLALSRGTGGATQGGCAADDVDGWTLADGSATCAPTKPVAQQVAGSAKLFHKKKEKPSGRAGMGGRSNIALCARGTPMVDGALPGRRVRLSR</sequence>
<dbReference type="RefSeq" id="XP_007697354.1">
    <property type="nucleotide sequence ID" value="XM_007699164.1"/>
</dbReference>
<dbReference type="Proteomes" id="UP000016934">
    <property type="component" value="Unassembled WGS sequence"/>
</dbReference>
<evidence type="ECO:0000256" key="1">
    <source>
        <dbReference type="SAM" id="MobiDB-lite"/>
    </source>
</evidence>
<feature type="region of interest" description="Disordered" evidence="1">
    <location>
        <begin position="61"/>
        <end position="83"/>
    </location>
</feature>
<dbReference type="GeneID" id="19136031"/>
<accession>M2SKU6</accession>
<dbReference type="HOGENOM" id="CLU_2196740_0_0_1"/>
<proteinExistence type="predicted"/>
<dbReference type="AlphaFoldDB" id="M2SKU6"/>
<reference evidence="2 3" key="1">
    <citation type="journal article" date="2012" name="PLoS Pathog.">
        <title>Diverse lifestyles and strategies of plant pathogenesis encoded in the genomes of eighteen Dothideomycetes fungi.</title>
        <authorList>
            <person name="Ohm R.A."/>
            <person name="Feau N."/>
            <person name="Henrissat B."/>
            <person name="Schoch C.L."/>
            <person name="Horwitz B.A."/>
            <person name="Barry K.W."/>
            <person name="Condon B.J."/>
            <person name="Copeland A.C."/>
            <person name="Dhillon B."/>
            <person name="Glaser F."/>
            <person name="Hesse C.N."/>
            <person name="Kosti I."/>
            <person name="LaButti K."/>
            <person name="Lindquist E.A."/>
            <person name="Lucas S."/>
            <person name="Salamov A.A."/>
            <person name="Bradshaw R.E."/>
            <person name="Ciuffetti L."/>
            <person name="Hamelin R.C."/>
            <person name="Kema G.H.J."/>
            <person name="Lawrence C."/>
            <person name="Scott J.A."/>
            <person name="Spatafora J.W."/>
            <person name="Turgeon B.G."/>
            <person name="de Wit P.J.G.M."/>
            <person name="Zhong S."/>
            <person name="Goodwin S.B."/>
            <person name="Grigoriev I.V."/>
        </authorList>
    </citation>
    <scope>NUCLEOTIDE SEQUENCE [LARGE SCALE GENOMIC DNA]</scope>
    <source>
        <strain evidence="3">ND90Pr / ATCC 201652</strain>
    </source>
</reference>
<gene>
    <name evidence="2" type="ORF">COCSADRAFT_293387</name>
</gene>
<reference evidence="3" key="2">
    <citation type="journal article" date="2013" name="PLoS Genet.">
        <title>Comparative genome structure, secondary metabolite, and effector coding capacity across Cochliobolus pathogens.</title>
        <authorList>
            <person name="Condon B.J."/>
            <person name="Leng Y."/>
            <person name="Wu D."/>
            <person name="Bushley K.E."/>
            <person name="Ohm R.A."/>
            <person name="Otillar R."/>
            <person name="Martin J."/>
            <person name="Schackwitz W."/>
            <person name="Grimwood J."/>
            <person name="MohdZainudin N."/>
            <person name="Xue C."/>
            <person name="Wang R."/>
            <person name="Manning V.A."/>
            <person name="Dhillon B."/>
            <person name="Tu Z.J."/>
            <person name="Steffenson B.J."/>
            <person name="Salamov A."/>
            <person name="Sun H."/>
            <person name="Lowry S."/>
            <person name="LaButti K."/>
            <person name="Han J."/>
            <person name="Copeland A."/>
            <person name="Lindquist E."/>
            <person name="Barry K."/>
            <person name="Schmutz J."/>
            <person name="Baker S.E."/>
            <person name="Ciuffetti L.M."/>
            <person name="Grigoriev I.V."/>
            <person name="Zhong S."/>
            <person name="Turgeon B.G."/>
        </authorList>
    </citation>
    <scope>NUCLEOTIDE SEQUENCE [LARGE SCALE GENOMIC DNA]</scope>
    <source>
        <strain evidence="3">ND90Pr / ATCC 201652</strain>
    </source>
</reference>
<dbReference type="KEGG" id="bsc:COCSADRAFT_293387"/>
<organism evidence="2 3">
    <name type="scientific">Cochliobolus sativus (strain ND90Pr / ATCC 201652)</name>
    <name type="common">Common root rot and spot blotch fungus</name>
    <name type="synonym">Bipolaris sorokiniana</name>
    <dbReference type="NCBI Taxonomy" id="665912"/>
    <lineage>
        <taxon>Eukaryota</taxon>
        <taxon>Fungi</taxon>
        <taxon>Dikarya</taxon>
        <taxon>Ascomycota</taxon>
        <taxon>Pezizomycotina</taxon>
        <taxon>Dothideomycetes</taxon>
        <taxon>Pleosporomycetidae</taxon>
        <taxon>Pleosporales</taxon>
        <taxon>Pleosporineae</taxon>
        <taxon>Pleosporaceae</taxon>
        <taxon>Bipolaris</taxon>
    </lineage>
</organism>